<accession>A0ABQ6PKB5</accession>
<proteinExistence type="predicted"/>
<evidence type="ECO:0000256" key="1">
    <source>
        <dbReference type="SAM" id="Phobius"/>
    </source>
</evidence>
<organism evidence="2 3">
    <name type="scientific">Algoriphagus confluentis</name>
    <dbReference type="NCBI Taxonomy" id="1697556"/>
    <lineage>
        <taxon>Bacteria</taxon>
        <taxon>Pseudomonadati</taxon>
        <taxon>Bacteroidota</taxon>
        <taxon>Cytophagia</taxon>
        <taxon>Cytophagales</taxon>
        <taxon>Cyclobacteriaceae</taxon>
        <taxon>Algoriphagus</taxon>
    </lineage>
</organism>
<keyword evidence="1" id="KW-0812">Transmembrane</keyword>
<keyword evidence="1" id="KW-1133">Transmembrane helix</keyword>
<protein>
    <recommendedName>
        <fullName evidence="4">Lipoprotein</fullName>
    </recommendedName>
</protein>
<keyword evidence="3" id="KW-1185">Reference proteome</keyword>
<keyword evidence="1" id="KW-0472">Membrane</keyword>
<feature type="transmembrane region" description="Helical" evidence="1">
    <location>
        <begin position="116"/>
        <end position="136"/>
    </location>
</feature>
<evidence type="ECO:0000313" key="2">
    <source>
        <dbReference type="EMBL" id="GMQ28346.1"/>
    </source>
</evidence>
<reference evidence="2 3" key="1">
    <citation type="submission" date="2023-08" db="EMBL/GenBank/DDBJ databases">
        <title>Draft genome sequence of Algoriphagus confluentis.</title>
        <authorList>
            <person name="Takatani N."/>
            <person name="Hosokawa M."/>
            <person name="Sawabe T."/>
        </authorList>
    </citation>
    <scope>NUCLEOTIDE SEQUENCE [LARGE SCALE GENOMIC DNA]</scope>
    <source>
        <strain evidence="2 3">NBRC 111222</strain>
    </source>
</reference>
<evidence type="ECO:0000313" key="3">
    <source>
        <dbReference type="Proteomes" id="UP001338309"/>
    </source>
</evidence>
<dbReference type="EMBL" id="BTPD01000003">
    <property type="protein sequence ID" value="GMQ28346.1"/>
    <property type="molecule type" value="Genomic_DNA"/>
</dbReference>
<dbReference type="PROSITE" id="PS51257">
    <property type="entry name" value="PROKAR_LIPOPROTEIN"/>
    <property type="match status" value="1"/>
</dbReference>
<gene>
    <name evidence="2" type="ORF">Aconfl_09890</name>
</gene>
<sequence>MKKSVLHFALGLAILGITFSCKTYRNVENLQPKVSKELQDGPFVKESLHKLIEGDKIHLITLSEETYKMTFIQVKEDKVVGKLWGKNGKRVYPSQNFEFPIGEIERLYTRRVSTEATVALGLLSALGILFGIYALAVSSGGGYW</sequence>
<dbReference type="RefSeq" id="WP_338223108.1">
    <property type="nucleotide sequence ID" value="NZ_BTPD01000003.1"/>
</dbReference>
<dbReference type="Proteomes" id="UP001338309">
    <property type="component" value="Unassembled WGS sequence"/>
</dbReference>
<comment type="caution">
    <text evidence="2">The sequence shown here is derived from an EMBL/GenBank/DDBJ whole genome shotgun (WGS) entry which is preliminary data.</text>
</comment>
<name>A0ABQ6PKB5_9BACT</name>
<evidence type="ECO:0008006" key="4">
    <source>
        <dbReference type="Google" id="ProtNLM"/>
    </source>
</evidence>